<dbReference type="PANTHER" id="PTHR45647">
    <property type="entry name" value="OS02G0152300 PROTEIN"/>
    <property type="match status" value="1"/>
</dbReference>
<evidence type="ECO:0000256" key="3">
    <source>
        <dbReference type="ARBA" id="ARBA00022786"/>
    </source>
</evidence>
<evidence type="ECO:0000256" key="4">
    <source>
        <dbReference type="SAM" id="Coils"/>
    </source>
</evidence>
<name>A0AAD1ZHM9_9LAMI</name>
<dbReference type="PANTHER" id="PTHR45647:SF100">
    <property type="entry name" value="U-BOX DOMAIN-CONTAINING PROTEIN 33"/>
    <property type="match status" value="1"/>
</dbReference>
<keyword evidence="3" id="KW-0833">Ubl conjugation pathway</keyword>
<dbReference type="EMBL" id="OU503045">
    <property type="protein sequence ID" value="CAI9769564.1"/>
    <property type="molecule type" value="Genomic_DNA"/>
</dbReference>
<comment type="catalytic activity">
    <reaction evidence="1">
        <text>S-ubiquitinyl-[E2 ubiquitin-conjugating enzyme]-L-cysteine + [acceptor protein]-L-lysine = [E2 ubiquitin-conjugating enzyme]-L-cysteine + N(6)-ubiquitinyl-[acceptor protein]-L-lysine.</text>
        <dbReference type="EC" id="2.3.2.27"/>
    </reaction>
</comment>
<evidence type="ECO:0000256" key="1">
    <source>
        <dbReference type="ARBA" id="ARBA00000900"/>
    </source>
</evidence>
<feature type="compositionally biased region" description="Polar residues" evidence="5">
    <location>
        <begin position="468"/>
        <end position="483"/>
    </location>
</feature>
<feature type="region of interest" description="Disordered" evidence="5">
    <location>
        <begin position="263"/>
        <end position="292"/>
    </location>
</feature>
<evidence type="ECO:0000256" key="2">
    <source>
        <dbReference type="ARBA" id="ARBA00012483"/>
    </source>
</evidence>
<dbReference type="InterPro" id="IPR014729">
    <property type="entry name" value="Rossmann-like_a/b/a_fold"/>
</dbReference>
<dbReference type="CDD" id="cd01989">
    <property type="entry name" value="USP_STK_Ubox_N"/>
    <property type="match status" value="1"/>
</dbReference>
<evidence type="ECO:0000256" key="5">
    <source>
        <dbReference type="SAM" id="MobiDB-lite"/>
    </source>
</evidence>
<dbReference type="Proteomes" id="UP000834106">
    <property type="component" value="Chromosome 10"/>
</dbReference>
<protein>
    <recommendedName>
        <fullName evidence="2">RING-type E3 ubiquitin transferase</fullName>
        <ecNumber evidence="2">2.3.2.27</ecNumber>
    </recommendedName>
</protein>
<dbReference type="Gene3D" id="3.40.50.620">
    <property type="entry name" value="HUPs"/>
    <property type="match status" value="1"/>
</dbReference>
<keyword evidence="4" id="KW-0175">Coiled coil</keyword>
<feature type="region of interest" description="Disordered" evidence="5">
    <location>
        <begin position="323"/>
        <end position="366"/>
    </location>
</feature>
<feature type="compositionally biased region" description="Low complexity" evidence="5">
    <location>
        <begin position="330"/>
        <end position="346"/>
    </location>
</feature>
<feature type="compositionally biased region" description="Polar residues" evidence="5">
    <location>
        <begin position="347"/>
        <end position="366"/>
    </location>
</feature>
<dbReference type="GO" id="GO:0061630">
    <property type="term" value="F:ubiquitin protein ligase activity"/>
    <property type="evidence" value="ECO:0007669"/>
    <property type="project" value="UniProtKB-EC"/>
</dbReference>
<gene>
    <name evidence="6" type="ORF">FPE_LOCUS16726</name>
</gene>
<evidence type="ECO:0000313" key="7">
    <source>
        <dbReference type="Proteomes" id="UP000834106"/>
    </source>
</evidence>
<accession>A0AAD1ZHM9</accession>
<feature type="compositionally biased region" description="Polar residues" evidence="5">
    <location>
        <begin position="270"/>
        <end position="292"/>
    </location>
</feature>
<reference evidence="6" key="1">
    <citation type="submission" date="2023-05" db="EMBL/GenBank/DDBJ databases">
        <authorList>
            <person name="Huff M."/>
        </authorList>
    </citation>
    <scope>NUCLEOTIDE SEQUENCE</scope>
</reference>
<keyword evidence="7" id="KW-1185">Reference proteome</keyword>
<sequence>MGEIEELEPRIRSPPIEEDALYVALGKDVKESVTVLKWALNNSGGRKIYILHIHQPAQKIPMDAMATNVPIRLLDEHKVRAYHENQRREMQEILEQYVQICHRAGNQAETLPKEMDSIEKGIVQLLSQRRIKWIVMGTGSCKTYSRGKETTLKKIFFFRNSTREMIIPKSRKATYVRLKAPSFCRISFIWKGKLIHTRESDIHGIYIDLNSASPEASTNAETTESSLRSLSVTEGENDRLSLSGSFPNYLRVRSADLGMRRLNSGGREINSASPEASTNAETTESSLRSLSVTEGENDRLSLSGSFPNYLRVRSADLGMRRLNSGGREINSASPEASSNAETTESSLRSLSVTEEGNDRLSLSGSFPNYRRVRSADLGMRRLNSEGSTDLDSSSRESEVDGIYIERDCESPQASTNAETTEASLSSLSVTEGENDGLNIPDPVPNCHTFGSDDLVMRFLSPPDDPGTVTPQSRLNPEGSTYRDSPSRRSPSVSSLFSTCPSREIIQDTASGSLECTEGNERLESPMPEDNEWGGCHQLSIAVSSLEGTMSDDIYHRLGQSVARVESFCRDVHKESVRRKKAENNVIDAIHRVKESATMYTELLRHRREIEQSLARSKKDVEEMKSKLVAVINARRSQNANSSKKLEELEQKLFSAVELSQLL</sequence>
<feature type="region of interest" description="Disordered" evidence="5">
    <location>
        <begin position="214"/>
        <end position="233"/>
    </location>
</feature>
<organism evidence="6 7">
    <name type="scientific">Fraxinus pennsylvanica</name>
    <dbReference type="NCBI Taxonomy" id="56036"/>
    <lineage>
        <taxon>Eukaryota</taxon>
        <taxon>Viridiplantae</taxon>
        <taxon>Streptophyta</taxon>
        <taxon>Embryophyta</taxon>
        <taxon>Tracheophyta</taxon>
        <taxon>Spermatophyta</taxon>
        <taxon>Magnoliopsida</taxon>
        <taxon>eudicotyledons</taxon>
        <taxon>Gunneridae</taxon>
        <taxon>Pentapetalae</taxon>
        <taxon>asterids</taxon>
        <taxon>lamiids</taxon>
        <taxon>Lamiales</taxon>
        <taxon>Oleaceae</taxon>
        <taxon>Oleeae</taxon>
        <taxon>Fraxinus</taxon>
    </lineage>
</organism>
<evidence type="ECO:0000313" key="6">
    <source>
        <dbReference type="EMBL" id="CAI9769564.1"/>
    </source>
</evidence>
<dbReference type="SUPFAM" id="SSF52402">
    <property type="entry name" value="Adenine nucleotide alpha hydrolases-like"/>
    <property type="match status" value="1"/>
</dbReference>
<proteinExistence type="predicted"/>
<dbReference type="AlphaFoldDB" id="A0AAD1ZHM9"/>
<feature type="coiled-coil region" evidence="4">
    <location>
        <begin position="606"/>
        <end position="651"/>
    </location>
</feature>
<dbReference type="EC" id="2.3.2.27" evidence="2"/>
<dbReference type="InterPro" id="IPR051348">
    <property type="entry name" value="U-box_ubiquitin_ligases"/>
</dbReference>
<feature type="region of interest" description="Disordered" evidence="5">
    <location>
        <begin position="457"/>
        <end position="495"/>
    </location>
</feature>